<protein>
    <submittedName>
        <fullName evidence="2">Alpha/beta hydrolase</fullName>
    </submittedName>
</protein>
<dbReference type="OrthoDB" id="9806902at2"/>
<dbReference type="Proteomes" id="UP000028123">
    <property type="component" value="Unassembled WGS sequence"/>
</dbReference>
<name>A0A081P451_9BACL</name>
<reference evidence="2 3" key="1">
    <citation type="submission" date="2014-06" db="EMBL/GenBank/DDBJ databases">
        <title>Draft genome sequence of Paenibacillus sp. MSt1.</title>
        <authorList>
            <person name="Aw Y.K."/>
            <person name="Ong K.S."/>
            <person name="Gan H.M."/>
            <person name="Lee S.M."/>
        </authorList>
    </citation>
    <scope>NUCLEOTIDE SEQUENCE [LARGE SCALE GENOMIC DNA]</scope>
    <source>
        <strain evidence="2 3">MSt1</strain>
    </source>
</reference>
<organism evidence="2 3">
    <name type="scientific">Paenibacillus tyrfis</name>
    <dbReference type="NCBI Taxonomy" id="1501230"/>
    <lineage>
        <taxon>Bacteria</taxon>
        <taxon>Bacillati</taxon>
        <taxon>Bacillota</taxon>
        <taxon>Bacilli</taxon>
        <taxon>Bacillales</taxon>
        <taxon>Paenibacillaceae</taxon>
        <taxon>Paenibacillus</taxon>
    </lineage>
</organism>
<sequence length="314" mass="35764">MRDRQFTFPDADGEAIFVYEWLPEEDVPVKGVIQIAHGMAETAARYERFAGVLTEAGYAVYANDHRGHGRTAGSPERFGVIGENGFQRMAEAMGQLTDLIRERFSDVPFYVFGHSMGSFLTQKYMYLFPEKVDGIVLSGTNGPQKLLGIGSALARRLAARKGEQHRSELLMRLTLGSYNRQFRPNRTPFDWLSRDEREVDLFAADPECGFAMTAGFWIDFFRGLQEIHDERNMRRIPVDMPVYLFSGELDPVGRRGKGVVELAGIYRELGLRHVTCKLYPQGRHEMLNEINRDAVMQDVLLWLDEQTARQNNGS</sequence>
<dbReference type="GO" id="GO:0016787">
    <property type="term" value="F:hydrolase activity"/>
    <property type="evidence" value="ECO:0007669"/>
    <property type="project" value="UniProtKB-KW"/>
</dbReference>
<proteinExistence type="predicted"/>
<dbReference type="SUPFAM" id="SSF53474">
    <property type="entry name" value="alpha/beta-Hydrolases"/>
    <property type="match status" value="1"/>
</dbReference>
<comment type="caution">
    <text evidence="2">The sequence shown here is derived from an EMBL/GenBank/DDBJ whole genome shotgun (WGS) entry which is preliminary data.</text>
</comment>
<dbReference type="Pfam" id="PF12146">
    <property type="entry name" value="Hydrolase_4"/>
    <property type="match status" value="1"/>
</dbReference>
<dbReference type="eggNOG" id="COG2267">
    <property type="taxonomic scope" value="Bacteria"/>
</dbReference>
<dbReference type="AlphaFoldDB" id="A0A081P451"/>
<evidence type="ECO:0000313" key="2">
    <source>
        <dbReference type="EMBL" id="KEQ25474.1"/>
    </source>
</evidence>
<evidence type="ECO:0000313" key="3">
    <source>
        <dbReference type="Proteomes" id="UP000028123"/>
    </source>
</evidence>
<dbReference type="InterPro" id="IPR029058">
    <property type="entry name" value="AB_hydrolase_fold"/>
</dbReference>
<dbReference type="PANTHER" id="PTHR11614">
    <property type="entry name" value="PHOSPHOLIPASE-RELATED"/>
    <property type="match status" value="1"/>
</dbReference>
<gene>
    <name evidence="2" type="ORF">ET33_01760</name>
</gene>
<keyword evidence="2" id="KW-0378">Hydrolase</keyword>
<dbReference type="Gene3D" id="3.40.50.1820">
    <property type="entry name" value="alpha/beta hydrolase"/>
    <property type="match status" value="1"/>
</dbReference>
<dbReference type="RefSeq" id="WP_036681599.1">
    <property type="nucleotide sequence ID" value="NZ_JNVM01000010.1"/>
</dbReference>
<dbReference type="InterPro" id="IPR022742">
    <property type="entry name" value="Hydrolase_4"/>
</dbReference>
<dbReference type="InterPro" id="IPR051044">
    <property type="entry name" value="MAG_DAG_Lipase"/>
</dbReference>
<keyword evidence="3" id="KW-1185">Reference proteome</keyword>
<dbReference type="EMBL" id="JNVM01000010">
    <property type="protein sequence ID" value="KEQ25474.1"/>
    <property type="molecule type" value="Genomic_DNA"/>
</dbReference>
<evidence type="ECO:0000259" key="1">
    <source>
        <dbReference type="Pfam" id="PF12146"/>
    </source>
</evidence>
<feature type="domain" description="Serine aminopeptidase S33" evidence="1">
    <location>
        <begin position="29"/>
        <end position="290"/>
    </location>
</feature>
<accession>A0A081P451</accession>